<dbReference type="RefSeq" id="WP_117970974.1">
    <property type="nucleotide sequence ID" value="NZ_CATWJF010000024.1"/>
</dbReference>
<sequence length="221" mass="25623">MSTGFIFDVDGTILDSMGIWMNVGELYLKDMGIKAEPNLGEILFEMTMNEGAEYIQKKYNLNLTTEEICTGINNRVYKFYEKEAMPKPKVIDFIEQAYENKIPMTIATSTDRPMIEAAFKRLHIDKYFKKIFTTTEVGHGKDKPDIFIKAMEEMETTPKQTWLFEDGAYSIETAKQLGIKTIGIYDPASEKDQEKIRNLTNIYIKNWTEHKTLLKQIQNNK</sequence>
<accession>A0A413S1Q1</accession>
<keyword evidence="4" id="KW-1185">Reference proteome</keyword>
<dbReference type="Proteomes" id="UP000284598">
    <property type="component" value="Unassembled WGS sequence"/>
</dbReference>
<dbReference type="Gene3D" id="1.10.150.240">
    <property type="entry name" value="Putative phosphatase, domain 2"/>
    <property type="match status" value="1"/>
</dbReference>
<dbReference type="NCBIfam" id="TIGR01509">
    <property type="entry name" value="HAD-SF-IA-v3"/>
    <property type="match status" value="1"/>
</dbReference>
<dbReference type="PANTHER" id="PTHR18901:SF38">
    <property type="entry name" value="PSEUDOURIDINE-5'-PHOSPHATASE"/>
    <property type="match status" value="1"/>
</dbReference>
<protein>
    <submittedName>
        <fullName evidence="2">HAD family phosphatase</fullName>
    </submittedName>
</protein>
<organism evidence="2 3">
    <name type="scientific">Eubacterium ventriosum</name>
    <dbReference type="NCBI Taxonomy" id="39496"/>
    <lineage>
        <taxon>Bacteria</taxon>
        <taxon>Bacillati</taxon>
        <taxon>Bacillota</taxon>
        <taxon>Clostridia</taxon>
        <taxon>Eubacteriales</taxon>
        <taxon>Eubacteriaceae</taxon>
        <taxon>Eubacterium</taxon>
    </lineage>
</organism>
<dbReference type="SFLD" id="SFLDG01129">
    <property type="entry name" value="C1.5:_HAD__Beta-PGM__Phosphata"/>
    <property type="match status" value="1"/>
</dbReference>
<dbReference type="GO" id="GO:0016791">
    <property type="term" value="F:phosphatase activity"/>
    <property type="evidence" value="ECO:0007669"/>
    <property type="project" value="TreeGrafter"/>
</dbReference>
<dbReference type="Gene3D" id="3.40.50.1000">
    <property type="entry name" value="HAD superfamily/HAD-like"/>
    <property type="match status" value="1"/>
</dbReference>
<reference evidence="3 4" key="1">
    <citation type="submission" date="2018-08" db="EMBL/GenBank/DDBJ databases">
        <title>A genome reference for cultivated species of the human gut microbiota.</title>
        <authorList>
            <person name="Zou Y."/>
            <person name="Xue W."/>
            <person name="Luo G."/>
        </authorList>
    </citation>
    <scope>NUCLEOTIDE SEQUENCE [LARGE SCALE GENOMIC DNA]</scope>
    <source>
        <strain evidence="2 3">AM43-2</strain>
        <strain evidence="1 4">AM44-11BH</strain>
    </source>
</reference>
<dbReference type="Proteomes" id="UP000284779">
    <property type="component" value="Unassembled WGS sequence"/>
</dbReference>
<dbReference type="InterPro" id="IPR023214">
    <property type="entry name" value="HAD_sf"/>
</dbReference>
<dbReference type="SFLD" id="SFLDS00003">
    <property type="entry name" value="Haloacid_Dehalogenase"/>
    <property type="match status" value="1"/>
</dbReference>
<dbReference type="InterPro" id="IPR041492">
    <property type="entry name" value="HAD_2"/>
</dbReference>
<dbReference type="SUPFAM" id="SSF56784">
    <property type="entry name" value="HAD-like"/>
    <property type="match status" value="1"/>
</dbReference>
<evidence type="ECO:0000313" key="3">
    <source>
        <dbReference type="Proteomes" id="UP000284598"/>
    </source>
</evidence>
<dbReference type="InterPro" id="IPR023198">
    <property type="entry name" value="PGP-like_dom2"/>
</dbReference>
<dbReference type="InterPro" id="IPR006439">
    <property type="entry name" value="HAD-SF_hydro_IA"/>
</dbReference>
<dbReference type="AlphaFoldDB" id="A0A413S1Q1"/>
<evidence type="ECO:0000313" key="1">
    <source>
        <dbReference type="EMBL" id="RHA17698.1"/>
    </source>
</evidence>
<evidence type="ECO:0000313" key="4">
    <source>
        <dbReference type="Proteomes" id="UP000284779"/>
    </source>
</evidence>
<dbReference type="PANTHER" id="PTHR18901">
    <property type="entry name" value="2-DEOXYGLUCOSE-6-PHOSPHATE PHOSPHATASE 2"/>
    <property type="match status" value="1"/>
</dbReference>
<dbReference type="CDD" id="cd07505">
    <property type="entry name" value="HAD_BPGM-like"/>
    <property type="match status" value="1"/>
</dbReference>
<dbReference type="EMBL" id="QSFO01000005">
    <property type="protein sequence ID" value="RHA55284.1"/>
    <property type="molecule type" value="Genomic_DNA"/>
</dbReference>
<evidence type="ECO:0000313" key="2">
    <source>
        <dbReference type="EMBL" id="RHA55284.1"/>
    </source>
</evidence>
<proteinExistence type="predicted"/>
<dbReference type="InterPro" id="IPR036412">
    <property type="entry name" value="HAD-like_sf"/>
</dbReference>
<gene>
    <name evidence="2" type="ORF">DW929_05940</name>
    <name evidence="1" type="ORF">DW944_08685</name>
</gene>
<dbReference type="Pfam" id="PF13419">
    <property type="entry name" value="HAD_2"/>
    <property type="match status" value="1"/>
</dbReference>
<comment type="caution">
    <text evidence="2">The sequence shown here is derived from an EMBL/GenBank/DDBJ whole genome shotgun (WGS) entry which is preliminary data.</text>
</comment>
<dbReference type="EMBL" id="QSFD01000008">
    <property type="protein sequence ID" value="RHA17698.1"/>
    <property type="molecule type" value="Genomic_DNA"/>
</dbReference>
<name>A0A413S1Q1_9FIRM</name>